<gene>
    <name evidence="2" type="ORF">OMP38_15145</name>
</gene>
<evidence type="ECO:0000313" key="3">
    <source>
        <dbReference type="Proteomes" id="UP001153387"/>
    </source>
</evidence>
<dbReference type="InterPro" id="IPR025889">
    <property type="entry name" value="GSP17M-like_dom"/>
</dbReference>
<keyword evidence="3" id="KW-1185">Reference proteome</keyword>
<comment type="caution">
    <text evidence="2">The sequence shown here is derived from an EMBL/GenBank/DDBJ whole genome shotgun (WGS) entry which is preliminary data.</text>
</comment>
<organism evidence="2 3">
    <name type="scientific">Cohnella ginsengisoli</name>
    <dbReference type="NCBI Taxonomy" id="425004"/>
    <lineage>
        <taxon>Bacteria</taxon>
        <taxon>Bacillati</taxon>
        <taxon>Bacillota</taxon>
        <taxon>Bacilli</taxon>
        <taxon>Bacillales</taxon>
        <taxon>Paenibacillaceae</taxon>
        <taxon>Cohnella</taxon>
    </lineage>
</organism>
<dbReference type="Pfam" id="PF11181">
    <property type="entry name" value="YflT"/>
    <property type="match status" value="1"/>
</dbReference>
<evidence type="ECO:0000259" key="1">
    <source>
        <dbReference type="Pfam" id="PF11181"/>
    </source>
</evidence>
<evidence type="ECO:0000313" key="2">
    <source>
        <dbReference type="EMBL" id="MDG0792049.1"/>
    </source>
</evidence>
<protein>
    <submittedName>
        <fullName evidence="2">General stress protein</fullName>
    </submittedName>
</protein>
<dbReference type="Proteomes" id="UP001153387">
    <property type="component" value="Unassembled WGS sequence"/>
</dbReference>
<sequence>MSMTVYGVFDTSKEVIDAIQSLKIRGHSDHDLTVVADREESWSLGNLGQAADLVEVEGAGAGSDSLLGKVKRIIKAGGDSELSGRLEEIGLTNGDAMEYAPEVDKGRFLLLIGHDNGLVDDVVASSSADDNVADSAIRNQAIDRELPRILSEDGPLPPSERI</sequence>
<dbReference type="RefSeq" id="WP_277565878.1">
    <property type="nucleotide sequence ID" value="NZ_JAPDHZ010000003.1"/>
</dbReference>
<name>A0A9X4QMI3_9BACL</name>
<reference evidence="2 3" key="1">
    <citation type="submission" date="2022-10" db="EMBL/GenBank/DDBJ databases">
        <title>Comparative genomic analysis of Cohnella hashimotonis sp. nov., isolated from the International Space Station.</title>
        <authorList>
            <person name="Simpson A."/>
            <person name="Venkateswaran K."/>
        </authorList>
    </citation>
    <scope>NUCLEOTIDE SEQUENCE [LARGE SCALE GENOMIC DNA]</scope>
    <source>
        <strain evidence="2 3">DSM 18997</strain>
    </source>
</reference>
<feature type="domain" description="General stress protein 17M-like" evidence="1">
    <location>
        <begin position="5"/>
        <end position="106"/>
    </location>
</feature>
<proteinExistence type="predicted"/>
<dbReference type="EMBL" id="JAPDHZ010000003">
    <property type="protein sequence ID" value="MDG0792049.1"/>
    <property type="molecule type" value="Genomic_DNA"/>
</dbReference>
<dbReference type="AlphaFoldDB" id="A0A9X4QMI3"/>
<accession>A0A9X4QMI3</accession>